<protein>
    <recommendedName>
        <fullName evidence="3">Acetyltransferase</fullName>
    </recommendedName>
</protein>
<evidence type="ECO:0008006" key="3">
    <source>
        <dbReference type="Google" id="ProtNLM"/>
    </source>
</evidence>
<keyword evidence="1" id="KW-1133">Transmembrane helix</keyword>
<dbReference type="AlphaFoldDB" id="X1JK28"/>
<evidence type="ECO:0000256" key="1">
    <source>
        <dbReference type="SAM" id="Phobius"/>
    </source>
</evidence>
<sequence length="186" mass="21076">MLFYFLLPLELLLVYLTLVFSSIIFARLSLIFVNLFHKPREGVFPRDPKNKDYNYWSLRSVIQKWAAWISHTFPIPWHDVILFKIMGVKTHFSNSTYGGYISLEFVELGKNVALGDGSSIFGSMVIGNYLIIKKVILEDNVVLGGVAQISPGTIVRENTIIGAGTMTSFNQELDPNWVYIGRPAKK</sequence>
<proteinExistence type="predicted"/>
<gene>
    <name evidence="2" type="ORF">S03H2_52946</name>
</gene>
<feature type="non-terminal residue" evidence="2">
    <location>
        <position position="186"/>
    </location>
</feature>
<accession>X1JK28</accession>
<comment type="caution">
    <text evidence="2">The sequence shown here is derived from an EMBL/GenBank/DDBJ whole genome shotgun (WGS) entry which is preliminary data.</text>
</comment>
<dbReference type="Gene3D" id="2.160.10.10">
    <property type="entry name" value="Hexapeptide repeat proteins"/>
    <property type="match status" value="1"/>
</dbReference>
<evidence type="ECO:0000313" key="2">
    <source>
        <dbReference type="EMBL" id="GAH70093.1"/>
    </source>
</evidence>
<keyword evidence="1" id="KW-0472">Membrane</keyword>
<dbReference type="InterPro" id="IPR011004">
    <property type="entry name" value="Trimer_LpxA-like_sf"/>
</dbReference>
<keyword evidence="1" id="KW-0812">Transmembrane</keyword>
<dbReference type="EMBL" id="BARU01033673">
    <property type="protein sequence ID" value="GAH70093.1"/>
    <property type="molecule type" value="Genomic_DNA"/>
</dbReference>
<name>X1JK28_9ZZZZ</name>
<reference evidence="2" key="1">
    <citation type="journal article" date="2014" name="Front. Microbiol.">
        <title>High frequency of phylogenetically diverse reductive dehalogenase-homologous genes in deep subseafloor sedimentary metagenomes.</title>
        <authorList>
            <person name="Kawai M."/>
            <person name="Futagami T."/>
            <person name="Toyoda A."/>
            <person name="Takaki Y."/>
            <person name="Nishi S."/>
            <person name="Hori S."/>
            <person name="Arai W."/>
            <person name="Tsubouchi T."/>
            <person name="Morono Y."/>
            <person name="Uchiyama I."/>
            <person name="Ito T."/>
            <person name="Fujiyama A."/>
            <person name="Inagaki F."/>
            <person name="Takami H."/>
        </authorList>
    </citation>
    <scope>NUCLEOTIDE SEQUENCE</scope>
    <source>
        <strain evidence="2">Expedition CK06-06</strain>
    </source>
</reference>
<dbReference type="SUPFAM" id="SSF51161">
    <property type="entry name" value="Trimeric LpxA-like enzymes"/>
    <property type="match status" value="1"/>
</dbReference>
<organism evidence="2">
    <name type="scientific">marine sediment metagenome</name>
    <dbReference type="NCBI Taxonomy" id="412755"/>
    <lineage>
        <taxon>unclassified sequences</taxon>
        <taxon>metagenomes</taxon>
        <taxon>ecological metagenomes</taxon>
    </lineage>
</organism>
<feature type="transmembrane region" description="Helical" evidence="1">
    <location>
        <begin position="12"/>
        <end position="36"/>
    </location>
</feature>